<dbReference type="InterPro" id="IPR011990">
    <property type="entry name" value="TPR-like_helical_dom_sf"/>
</dbReference>
<dbReference type="InterPro" id="IPR001309">
    <property type="entry name" value="Pept_C14_p20"/>
</dbReference>
<dbReference type="Pfam" id="PF01471">
    <property type="entry name" value="PG_binding_1"/>
    <property type="match status" value="1"/>
</dbReference>
<dbReference type="GO" id="GO:0004197">
    <property type="term" value="F:cysteine-type endopeptidase activity"/>
    <property type="evidence" value="ECO:0007669"/>
    <property type="project" value="InterPro"/>
</dbReference>
<dbReference type="SUPFAM" id="SSF81901">
    <property type="entry name" value="HCP-like"/>
    <property type="match status" value="1"/>
</dbReference>
<dbReference type="Proteomes" id="UP000094795">
    <property type="component" value="Unassembled WGS sequence"/>
</dbReference>
<keyword evidence="4" id="KW-1185">Reference proteome</keyword>
<dbReference type="PANTHER" id="PTHR22576:SF37">
    <property type="entry name" value="MUCOSA-ASSOCIATED LYMPHOID TISSUE LYMPHOMA TRANSLOCATION PROTEIN 1"/>
    <property type="match status" value="1"/>
</dbReference>
<name>A0A1C1YT56_9HYPH</name>
<accession>A0A1C1YT56</accession>
<sequence length="478" mass="51276">MSRLLPLPFVLLALVVALAAPARADTGVFQDPGKRVALVVGAAAYREVTALENPANDARVIAEALEGLRFEVIHVQDPTRAEFMDARQRFLDRLAGSDIALFYYAGHAIQIGNVNYLIPVDAEFGTLATVNENFIDLSAIVNEMDARAKTKIVVLDACRDNPFEAELAEALAGTPDAGAVKRGLAVIKSGGPPEKPADEGEGFNTYGSIIAFAAAPGTTATDGEGANSPYTAALATELAKPGVEVGQMFRAAAANVVRETGGQQQPEYLVRLTDEVYFSRPQPSDCDYFAIAPYNQVGIPGVEFDAIRPSRAIPACEEALANEPNHPRYLHNLGRAYDAAADYGKAVEYYRKSSELGYVPAYSTLGVMHINGQGTGQDFAEGVRLLKHAAQMGYRLAKVGLRNQDFTVLFEADQYKALQSALKRAGYYDGPIDGAFGKGSHAALEAFQKAEGLSLNGATLETLDRLSLLDIIPHYDLN</sequence>
<dbReference type="Gene3D" id="3.40.50.1460">
    <property type="match status" value="1"/>
</dbReference>
<evidence type="ECO:0000313" key="4">
    <source>
        <dbReference type="Proteomes" id="UP000094795"/>
    </source>
</evidence>
<dbReference type="RefSeq" id="WP_066181326.1">
    <property type="nucleotide sequence ID" value="NZ_LQZT01000034.1"/>
</dbReference>
<dbReference type="GO" id="GO:0006508">
    <property type="term" value="P:proteolysis"/>
    <property type="evidence" value="ECO:0007669"/>
    <property type="project" value="InterPro"/>
</dbReference>
<evidence type="ECO:0000259" key="2">
    <source>
        <dbReference type="PROSITE" id="PS50208"/>
    </source>
</evidence>
<dbReference type="SMART" id="SM00671">
    <property type="entry name" value="SEL1"/>
    <property type="match status" value="2"/>
</dbReference>
<dbReference type="InterPro" id="IPR036365">
    <property type="entry name" value="PGBD-like_sf"/>
</dbReference>
<dbReference type="InterPro" id="IPR011600">
    <property type="entry name" value="Pept_C14_caspase"/>
</dbReference>
<reference evidence="3 4" key="1">
    <citation type="submission" date="2015-12" db="EMBL/GenBank/DDBJ databases">
        <authorList>
            <person name="Shamseldin A."/>
            <person name="Moawad H."/>
            <person name="Abd El-Rahim W.M."/>
            <person name="Sadowsky M.J."/>
        </authorList>
    </citation>
    <scope>NUCLEOTIDE SEQUENCE [LARGE SCALE GENOMIC DNA]</scope>
    <source>
        <strain evidence="3 4">JC234</strain>
    </source>
</reference>
<feature type="signal peptide" evidence="1">
    <location>
        <begin position="1"/>
        <end position="19"/>
    </location>
</feature>
<gene>
    <name evidence="3" type="ORF">AWJ14_17280</name>
</gene>
<dbReference type="PANTHER" id="PTHR22576">
    <property type="entry name" value="MUCOSA ASSOCIATED LYMPHOID TISSUE LYMPHOMA TRANSLOCATION PROTEIN 1/PARACASPASE"/>
    <property type="match status" value="1"/>
</dbReference>
<dbReference type="InterPro" id="IPR006597">
    <property type="entry name" value="Sel1-like"/>
</dbReference>
<dbReference type="AlphaFoldDB" id="A0A1C1YT56"/>
<dbReference type="OrthoDB" id="9816009at2"/>
<evidence type="ECO:0000256" key="1">
    <source>
        <dbReference type="SAM" id="SignalP"/>
    </source>
</evidence>
<dbReference type="EMBL" id="LQZT01000034">
    <property type="protein sequence ID" value="OCW56682.1"/>
    <property type="molecule type" value="Genomic_DNA"/>
</dbReference>
<dbReference type="SUPFAM" id="SSF52129">
    <property type="entry name" value="Caspase-like"/>
    <property type="match status" value="1"/>
</dbReference>
<proteinExistence type="predicted"/>
<dbReference type="Pfam" id="PF00656">
    <property type="entry name" value="Peptidase_C14"/>
    <property type="match status" value="1"/>
</dbReference>
<dbReference type="InterPro" id="IPR029030">
    <property type="entry name" value="Caspase-like_dom_sf"/>
</dbReference>
<dbReference type="InterPro" id="IPR036366">
    <property type="entry name" value="PGBDSf"/>
</dbReference>
<organism evidence="3 4">
    <name type="scientific">Hoeflea olei</name>
    <dbReference type="NCBI Taxonomy" id="1480615"/>
    <lineage>
        <taxon>Bacteria</taxon>
        <taxon>Pseudomonadati</taxon>
        <taxon>Pseudomonadota</taxon>
        <taxon>Alphaproteobacteria</taxon>
        <taxon>Hyphomicrobiales</taxon>
        <taxon>Rhizobiaceae</taxon>
        <taxon>Hoeflea</taxon>
    </lineage>
</organism>
<keyword evidence="1" id="KW-0732">Signal</keyword>
<dbReference type="InterPro" id="IPR002477">
    <property type="entry name" value="Peptidoglycan-bd-like"/>
</dbReference>
<dbReference type="InterPro" id="IPR052039">
    <property type="entry name" value="Caspase-related_regulators"/>
</dbReference>
<comment type="caution">
    <text evidence="3">The sequence shown here is derived from an EMBL/GenBank/DDBJ whole genome shotgun (WGS) entry which is preliminary data.</text>
</comment>
<dbReference type="PROSITE" id="PS50208">
    <property type="entry name" value="CASPASE_P20"/>
    <property type="match status" value="1"/>
</dbReference>
<dbReference type="STRING" id="1480615.AWJ14_17280"/>
<protein>
    <recommendedName>
        <fullName evidence="2">Caspase family p20 domain-containing protein</fullName>
    </recommendedName>
</protein>
<feature type="domain" description="Caspase family p20" evidence="2">
    <location>
        <begin position="33"/>
        <end position="162"/>
    </location>
</feature>
<dbReference type="Gene3D" id="1.10.101.10">
    <property type="entry name" value="PGBD-like superfamily/PGBD"/>
    <property type="match status" value="1"/>
</dbReference>
<evidence type="ECO:0000313" key="3">
    <source>
        <dbReference type="EMBL" id="OCW56682.1"/>
    </source>
</evidence>
<dbReference type="SUPFAM" id="SSF47090">
    <property type="entry name" value="PGBD-like"/>
    <property type="match status" value="1"/>
</dbReference>
<dbReference type="Gene3D" id="1.25.40.10">
    <property type="entry name" value="Tetratricopeptide repeat domain"/>
    <property type="match status" value="1"/>
</dbReference>
<feature type="chain" id="PRO_5008656331" description="Caspase family p20 domain-containing protein" evidence="1">
    <location>
        <begin position="20"/>
        <end position="478"/>
    </location>
</feature>